<dbReference type="PATRIC" id="fig|29290.4.peg.8247"/>
<keyword evidence="3 10" id="KW-0378">Hydrolase</keyword>
<reference evidence="13 14" key="1">
    <citation type="submission" date="2015-02" db="EMBL/GenBank/DDBJ databases">
        <title>Single-cell genomics of uncultivated deep-branching MTB reveals a conserved set of magnetosome genes.</title>
        <authorList>
            <person name="Kolinko S."/>
            <person name="Richter M."/>
            <person name="Glockner F.O."/>
            <person name="Brachmann A."/>
            <person name="Schuler D."/>
        </authorList>
    </citation>
    <scope>NUCLEOTIDE SEQUENCE [LARGE SCALE GENOMIC DNA]</scope>
    <source>
        <strain evidence="13">TM-1</strain>
    </source>
</reference>
<comment type="caution">
    <text evidence="13">The sequence shown here is derived from an EMBL/GenBank/DDBJ whole genome shotgun (WGS) entry which is preliminary data.</text>
</comment>
<sequence length="656" mass="72928">MKGYVIRREVPAGGPGHAVGVDFEADLNAAQLDVVTHPAAPMLVLAGAGTGKTRTITYRVAWLIEHGVRPSNILLLTFTNKAAREMMRRAEAIVSSDTRGLWGGTFHHIGNSILRSHAPLVGYKDGFSILDAADARELIDSCLTELGKQSVTMPKGSVLYSLYSFVKNTEKSLESVIGERHPSFVNQLQRISDISNMYEEKKLKLNLMDFDDILQNLRLLLSGHQEVREHYSRLFRHILVDEYQDINCIQGEIVDLLGRDHRNVMVVGDDAQSIYSFRGASFDNILSFPSRYPDAKVFKLTVNYRSTPQILELANASICNNVVQYGKALSAVCQGGPQPYLVPLADNYEQAAFVASRIRDLTEDNVSPSDIGVLYRSHYQSMELQMELQRRGVPYEVRSGLRFFEQAHVKDVLAYIRLIVNPSDEISCKRLLKMIPGIGNVTADKVCRAMANSPNPLEGLSAAGGLIAKKGAEGFDNLLRALKRLGDTRRPSEALEAVLCSGVEHYLVSTYPNAQNRIEDIVQLSAYADRYDSVEEFINDMSLQDSGEFTQAGGQDGGGVVLSSVHQAKGLEWKVVFVIGLNDGKFPSARALMSADEEEERRLFYVAITRASRELYLCYALALETGFGRPSRFIREVPYELFEEIDIVSGGDNDFY</sequence>
<dbReference type="Gene3D" id="1.10.486.10">
    <property type="entry name" value="PCRA, domain 4"/>
    <property type="match status" value="1"/>
</dbReference>
<dbReference type="InterPro" id="IPR013986">
    <property type="entry name" value="DExx_box_DNA_helicase_dom_sf"/>
</dbReference>
<keyword evidence="14" id="KW-1185">Reference proteome</keyword>
<evidence type="ECO:0000256" key="10">
    <source>
        <dbReference type="PROSITE-ProRule" id="PRU00560"/>
    </source>
</evidence>
<keyword evidence="2 10" id="KW-0547">Nucleotide-binding</keyword>
<dbReference type="Pfam" id="PF00580">
    <property type="entry name" value="UvrD-helicase"/>
    <property type="match status" value="1"/>
</dbReference>
<dbReference type="AlphaFoldDB" id="A0A0F3GIB3"/>
<accession>A0A0F3GIB3</accession>
<evidence type="ECO:0000259" key="11">
    <source>
        <dbReference type="PROSITE" id="PS51198"/>
    </source>
</evidence>
<feature type="binding site" evidence="10">
    <location>
        <begin position="46"/>
        <end position="53"/>
    </location>
    <ligand>
        <name>ATP</name>
        <dbReference type="ChEBI" id="CHEBI:30616"/>
    </ligand>
</feature>
<evidence type="ECO:0000256" key="1">
    <source>
        <dbReference type="ARBA" id="ARBA00009922"/>
    </source>
</evidence>
<evidence type="ECO:0000256" key="7">
    <source>
        <dbReference type="ARBA" id="ARBA00034617"/>
    </source>
</evidence>
<dbReference type="Pfam" id="PF13361">
    <property type="entry name" value="UvrD_C"/>
    <property type="match status" value="2"/>
</dbReference>
<dbReference type="Gene3D" id="1.10.10.160">
    <property type="match status" value="1"/>
</dbReference>
<dbReference type="GO" id="GO:0005524">
    <property type="term" value="F:ATP binding"/>
    <property type="evidence" value="ECO:0007669"/>
    <property type="project" value="UniProtKB-UniRule"/>
</dbReference>
<evidence type="ECO:0000313" key="14">
    <source>
        <dbReference type="Proteomes" id="UP000033423"/>
    </source>
</evidence>
<feature type="domain" description="UvrD-like helicase C-terminal" evidence="12">
    <location>
        <begin position="308"/>
        <end position="570"/>
    </location>
</feature>
<evidence type="ECO:0000259" key="12">
    <source>
        <dbReference type="PROSITE" id="PS51217"/>
    </source>
</evidence>
<evidence type="ECO:0000256" key="6">
    <source>
        <dbReference type="ARBA" id="ARBA00023235"/>
    </source>
</evidence>
<evidence type="ECO:0000256" key="2">
    <source>
        <dbReference type="ARBA" id="ARBA00022741"/>
    </source>
</evidence>
<organism evidence="13 14">
    <name type="scientific">Candidatus Magnetobacterium bavaricum</name>
    <dbReference type="NCBI Taxonomy" id="29290"/>
    <lineage>
        <taxon>Bacteria</taxon>
        <taxon>Pseudomonadati</taxon>
        <taxon>Nitrospirota</taxon>
        <taxon>Thermodesulfovibrionia</taxon>
        <taxon>Thermodesulfovibrionales</taxon>
        <taxon>Candidatus Magnetobacteriaceae</taxon>
        <taxon>Candidatus Magnetobacterium</taxon>
    </lineage>
</organism>
<evidence type="ECO:0000256" key="4">
    <source>
        <dbReference type="ARBA" id="ARBA00022806"/>
    </source>
</evidence>
<name>A0A0F3GIB3_9BACT</name>
<protein>
    <recommendedName>
        <fullName evidence="8">DNA 3'-5' helicase</fullName>
        <ecNumber evidence="8">5.6.2.4</ecNumber>
    </recommendedName>
</protein>
<dbReference type="GO" id="GO:0005829">
    <property type="term" value="C:cytosol"/>
    <property type="evidence" value="ECO:0007669"/>
    <property type="project" value="TreeGrafter"/>
</dbReference>
<evidence type="ECO:0000256" key="9">
    <source>
        <dbReference type="ARBA" id="ARBA00048988"/>
    </source>
</evidence>
<keyword evidence="6" id="KW-0413">Isomerase</keyword>
<dbReference type="InterPro" id="IPR027417">
    <property type="entry name" value="P-loop_NTPase"/>
</dbReference>
<dbReference type="PANTHER" id="PTHR11070">
    <property type="entry name" value="UVRD / RECB / PCRA DNA HELICASE FAMILY MEMBER"/>
    <property type="match status" value="1"/>
</dbReference>
<comment type="catalytic activity">
    <reaction evidence="9">
        <text>ATP + H2O = ADP + phosphate + H(+)</text>
        <dbReference type="Rhea" id="RHEA:13065"/>
        <dbReference type="ChEBI" id="CHEBI:15377"/>
        <dbReference type="ChEBI" id="CHEBI:15378"/>
        <dbReference type="ChEBI" id="CHEBI:30616"/>
        <dbReference type="ChEBI" id="CHEBI:43474"/>
        <dbReference type="ChEBI" id="CHEBI:456216"/>
        <dbReference type="EC" id="5.6.2.4"/>
    </reaction>
</comment>
<dbReference type="CDD" id="cd18807">
    <property type="entry name" value="SF1_C_UvrD"/>
    <property type="match status" value="1"/>
</dbReference>
<dbReference type="PANTHER" id="PTHR11070:SF3">
    <property type="entry name" value="DNA 3'-5' HELICASE"/>
    <property type="match status" value="1"/>
</dbReference>
<dbReference type="GO" id="GO:0016887">
    <property type="term" value="F:ATP hydrolysis activity"/>
    <property type="evidence" value="ECO:0007669"/>
    <property type="project" value="RHEA"/>
</dbReference>
<dbReference type="InterPro" id="IPR000212">
    <property type="entry name" value="DNA_helicase_UvrD/REP"/>
</dbReference>
<evidence type="ECO:0000256" key="5">
    <source>
        <dbReference type="ARBA" id="ARBA00022840"/>
    </source>
</evidence>
<dbReference type="Gene3D" id="3.40.50.300">
    <property type="entry name" value="P-loop containing nucleotide triphosphate hydrolases"/>
    <property type="match status" value="2"/>
</dbReference>
<evidence type="ECO:0000256" key="8">
    <source>
        <dbReference type="ARBA" id="ARBA00034808"/>
    </source>
</evidence>
<evidence type="ECO:0000256" key="3">
    <source>
        <dbReference type="ARBA" id="ARBA00022801"/>
    </source>
</evidence>
<dbReference type="InterPro" id="IPR014016">
    <property type="entry name" value="UvrD-like_ATP-bd"/>
</dbReference>
<dbReference type="InterPro" id="IPR014017">
    <property type="entry name" value="DNA_helicase_UvrD-like_C"/>
</dbReference>
<proteinExistence type="inferred from homology"/>
<feature type="domain" description="UvrD-like helicase ATP-binding" evidence="11">
    <location>
        <begin position="25"/>
        <end position="307"/>
    </location>
</feature>
<dbReference type="PROSITE" id="PS51198">
    <property type="entry name" value="UVRD_HELICASE_ATP_BIND"/>
    <property type="match status" value="1"/>
</dbReference>
<dbReference type="EC" id="5.6.2.4" evidence="8"/>
<comment type="similarity">
    <text evidence="1">Belongs to the helicase family. UvrD subfamily.</text>
</comment>
<gene>
    <name evidence="13" type="ORF">MBAV_006239</name>
</gene>
<dbReference type="GO" id="GO:0003677">
    <property type="term" value="F:DNA binding"/>
    <property type="evidence" value="ECO:0007669"/>
    <property type="project" value="InterPro"/>
</dbReference>
<dbReference type="GO" id="GO:0000725">
    <property type="term" value="P:recombinational repair"/>
    <property type="evidence" value="ECO:0007669"/>
    <property type="project" value="TreeGrafter"/>
</dbReference>
<comment type="catalytic activity">
    <reaction evidence="7">
        <text>Couples ATP hydrolysis with the unwinding of duplex DNA by translocating in the 3'-5' direction.</text>
        <dbReference type="EC" id="5.6.2.4"/>
    </reaction>
</comment>
<dbReference type="EMBL" id="LACI01002644">
    <property type="protein sequence ID" value="KJU81567.1"/>
    <property type="molecule type" value="Genomic_DNA"/>
</dbReference>
<dbReference type="GO" id="GO:0043138">
    <property type="term" value="F:3'-5' DNA helicase activity"/>
    <property type="evidence" value="ECO:0007669"/>
    <property type="project" value="UniProtKB-EC"/>
</dbReference>
<dbReference type="Proteomes" id="UP000033423">
    <property type="component" value="Unassembled WGS sequence"/>
</dbReference>
<keyword evidence="4 10" id="KW-0347">Helicase</keyword>
<dbReference type="CDD" id="cd17932">
    <property type="entry name" value="DEXQc_UvrD"/>
    <property type="match status" value="1"/>
</dbReference>
<keyword evidence="5 10" id="KW-0067">ATP-binding</keyword>
<evidence type="ECO:0000313" key="13">
    <source>
        <dbReference type="EMBL" id="KJU81567.1"/>
    </source>
</evidence>
<dbReference type="PROSITE" id="PS51217">
    <property type="entry name" value="UVRD_HELICASE_CTER"/>
    <property type="match status" value="1"/>
</dbReference>
<dbReference type="SUPFAM" id="SSF52540">
    <property type="entry name" value="P-loop containing nucleoside triphosphate hydrolases"/>
    <property type="match status" value="1"/>
</dbReference>